<dbReference type="EMBL" id="MCFE01000307">
    <property type="protein sequence ID" value="ORX91780.1"/>
    <property type="molecule type" value="Genomic_DNA"/>
</dbReference>
<dbReference type="Proteomes" id="UP000193498">
    <property type="component" value="Unassembled WGS sequence"/>
</dbReference>
<gene>
    <name evidence="2" type="ORF">K493DRAFT_48270</name>
</gene>
<feature type="compositionally biased region" description="Basic and acidic residues" evidence="1">
    <location>
        <begin position="142"/>
        <end position="152"/>
    </location>
</feature>
<comment type="caution">
    <text evidence="2">The sequence shown here is derived from an EMBL/GenBank/DDBJ whole genome shotgun (WGS) entry which is preliminary data.</text>
</comment>
<feature type="region of interest" description="Disordered" evidence="1">
    <location>
        <begin position="99"/>
        <end position="183"/>
    </location>
</feature>
<reference evidence="2 3" key="1">
    <citation type="submission" date="2016-07" db="EMBL/GenBank/DDBJ databases">
        <title>Pervasive Adenine N6-methylation of Active Genes in Fungi.</title>
        <authorList>
            <consortium name="DOE Joint Genome Institute"/>
            <person name="Mondo S.J."/>
            <person name="Dannebaum R.O."/>
            <person name="Kuo R.C."/>
            <person name="Labutti K."/>
            <person name="Haridas S."/>
            <person name="Kuo A."/>
            <person name="Salamov A."/>
            <person name="Ahrendt S.R."/>
            <person name="Lipzen A."/>
            <person name="Sullivan W."/>
            <person name="Andreopoulos W.B."/>
            <person name="Clum A."/>
            <person name="Lindquist E."/>
            <person name="Daum C."/>
            <person name="Ramamoorthy G.K."/>
            <person name="Gryganskyi A."/>
            <person name="Culley D."/>
            <person name="Magnuson J.K."/>
            <person name="James T.Y."/>
            <person name="O'Malley M.A."/>
            <person name="Stajich J.E."/>
            <person name="Spatafora J.W."/>
            <person name="Visel A."/>
            <person name="Grigoriev I.V."/>
        </authorList>
    </citation>
    <scope>NUCLEOTIDE SEQUENCE [LARGE SCALE GENOMIC DNA]</scope>
    <source>
        <strain evidence="2 3">CBS 931.73</strain>
    </source>
</reference>
<keyword evidence="3" id="KW-1185">Reference proteome</keyword>
<evidence type="ECO:0000256" key="1">
    <source>
        <dbReference type="SAM" id="MobiDB-lite"/>
    </source>
</evidence>
<accession>A0A1Y1Y1A2</accession>
<sequence>MLYLFRENYNDDEQERIISLSNANIEIEHSTGRFMFIFCIMERDQENGSHNKTIGRLFVENDQEMKMWRVAFMERAAIQTSLGSIKTVISEMMCMSRPPTPASEFDDGYSTSSPTTPTSLHSSNLLSFHSTPPKSFTRNRQGLKENTYEVRRTRSPSSASTTKYHSELLEVPDPDATTPTAPHMNSYKIMKKTSQRFPVTFWRRRGSIV</sequence>
<evidence type="ECO:0000313" key="3">
    <source>
        <dbReference type="Proteomes" id="UP000193498"/>
    </source>
</evidence>
<organism evidence="2 3">
    <name type="scientific">Basidiobolus meristosporus CBS 931.73</name>
    <dbReference type="NCBI Taxonomy" id="1314790"/>
    <lineage>
        <taxon>Eukaryota</taxon>
        <taxon>Fungi</taxon>
        <taxon>Fungi incertae sedis</taxon>
        <taxon>Zoopagomycota</taxon>
        <taxon>Entomophthoromycotina</taxon>
        <taxon>Basidiobolomycetes</taxon>
        <taxon>Basidiobolales</taxon>
        <taxon>Basidiobolaceae</taxon>
        <taxon>Basidiobolus</taxon>
    </lineage>
</organism>
<dbReference type="AlphaFoldDB" id="A0A1Y1Y1A2"/>
<name>A0A1Y1Y1A2_9FUNG</name>
<dbReference type="InParanoid" id="A0A1Y1Y1A2"/>
<protein>
    <submittedName>
        <fullName evidence="2">Uncharacterized protein</fullName>
    </submittedName>
</protein>
<evidence type="ECO:0000313" key="2">
    <source>
        <dbReference type="EMBL" id="ORX91780.1"/>
    </source>
</evidence>
<feature type="compositionally biased region" description="Low complexity" evidence="1">
    <location>
        <begin position="110"/>
        <end position="130"/>
    </location>
</feature>
<proteinExistence type="predicted"/>